<dbReference type="RefSeq" id="WP_380050449.1">
    <property type="nucleotide sequence ID" value="NZ_JBHSOH010000020.1"/>
</dbReference>
<proteinExistence type="predicted"/>
<accession>A0ABW1DM66</accession>
<dbReference type="EMBL" id="JBHSOH010000020">
    <property type="protein sequence ID" value="MFC5849360.1"/>
    <property type="molecule type" value="Genomic_DNA"/>
</dbReference>
<organism evidence="1 2">
    <name type="scientific">Deinococcus petrolearius</name>
    <dbReference type="NCBI Taxonomy" id="1751295"/>
    <lineage>
        <taxon>Bacteria</taxon>
        <taxon>Thermotogati</taxon>
        <taxon>Deinococcota</taxon>
        <taxon>Deinococci</taxon>
        <taxon>Deinococcales</taxon>
        <taxon>Deinococcaceae</taxon>
        <taxon>Deinococcus</taxon>
    </lineage>
</organism>
<reference evidence="2" key="1">
    <citation type="journal article" date="2019" name="Int. J. Syst. Evol. Microbiol.">
        <title>The Global Catalogue of Microorganisms (GCM) 10K type strain sequencing project: providing services to taxonomists for standard genome sequencing and annotation.</title>
        <authorList>
            <consortium name="The Broad Institute Genomics Platform"/>
            <consortium name="The Broad Institute Genome Sequencing Center for Infectious Disease"/>
            <person name="Wu L."/>
            <person name="Ma J."/>
        </authorList>
    </citation>
    <scope>NUCLEOTIDE SEQUENCE [LARGE SCALE GENOMIC DNA]</scope>
    <source>
        <strain evidence="2">CGMCC 1.15053</strain>
    </source>
</reference>
<evidence type="ECO:0000313" key="2">
    <source>
        <dbReference type="Proteomes" id="UP001595979"/>
    </source>
</evidence>
<comment type="caution">
    <text evidence="1">The sequence shown here is derived from an EMBL/GenBank/DDBJ whole genome shotgun (WGS) entry which is preliminary data.</text>
</comment>
<evidence type="ECO:0000313" key="1">
    <source>
        <dbReference type="EMBL" id="MFC5849360.1"/>
    </source>
</evidence>
<dbReference type="Proteomes" id="UP001595979">
    <property type="component" value="Unassembled WGS sequence"/>
</dbReference>
<protein>
    <recommendedName>
        <fullName evidence="3">ASCH domain-containing protein</fullName>
    </recommendedName>
</protein>
<keyword evidence="2" id="KW-1185">Reference proteome</keyword>
<sequence>MTILGLTLRHPWPVAVRWLRKDVENRLWHPEERGGRVGMYLAIHGGTTPVTRYEDEFVEGLQAVRRILTTPEHPNTLNPALAALWTPEEHEHFFGQLNGKDNANWVESGIVAVTQVVAVLRDSPSRWADAGQYHWVLSGTVRLPQPITPPPGNRKDLWRLDDATLRAVRHAYREAWKPAA</sequence>
<dbReference type="InterPro" id="IPR015947">
    <property type="entry name" value="PUA-like_sf"/>
</dbReference>
<name>A0ABW1DM66_9DEIO</name>
<evidence type="ECO:0008006" key="3">
    <source>
        <dbReference type="Google" id="ProtNLM"/>
    </source>
</evidence>
<gene>
    <name evidence="1" type="ORF">ACFPQ6_13690</name>
</gene>
<dbReference type="SUPFAM" id="SSF88697">
    <property type="entry name" value="PUA domain-like"/>
    <property type="match status" value="1"/>
</dbReference>